<evidence type="ECO:0000313" key="1">
    <source>
        <dbReference type="EMBL" id="CAF1284639.1"/>
    </source>
</evidence>
<gene>
    <name evidence="2" type="ORF">EDS130_LOCUS38304</name>
    <name evidence="1" type="ORF">XAT740_LOCUS28005</name>
</gene>
<organism evidence="2 4">
    <name type="scientific">Adineta ricciae</name>
    <name type="common">Rotifer</name>
    <dbReference type="NCBI Taxonomy" id="249248"/>
    <lineage>
        <taxon>Eukaryota</taxon>
        <taxon>Metazoa</taxon>
        <taxon>Spiralia</taxon>
        <taxon>Gnathifera</taxon>
        <taxon>Rotifera</taxon>
        <taxon>Eurotatoria</taxon>
        <taxon>Bdelloidea</taxon>
        <taxon>Adinetida</taxon>
        <taxon>Adinetidae</taxon>
        <taxon>Adineta</taxon>
    </lineage>
</organism>
<sequence>MLIALGFEKYQQIPPIQCSKHKLVNDFTRRIRSSFGDKCDTNETSGWTRFIDQAGTIIVDYVPEQNLRYCGTSGSPGWFYGVYPTQLYSTTLGTICYPSSRTGAPCERFSNQSISVTHCGGYFVFDVPIAPECPLRVCTIDRPMPS</sequence>
<name>A0A815NPR6_ADIRI</name>
<dbReference type="Proteomes" id="UP000663852">
    <property type="component" value="Unassembled WGS sequence"/>
</dbReference>
<dbReference type="Proteomes" id="UP000663828">
    <property type="component" value="Unassembled WGS sequence"/>
</dbReference>
<proteinExistence type="predicted"/>
<comment type="caution">
    <text evidence="2">The sequence shown here is derived from an EMBL/GenBank/DDBJ whole genome shotgun (WGS) entry which is preliminary data.</text>
</comment>
<dbReference type="AlphaFoldDB" id="A0A815NPR6"/>
<keyword evidence="3" id="KW-1185">Reference proteome</keyword>
<evidence type="ECO:0000313" key="3">
    <source>
        <dbReference type="Proteomes" id="UP000663828"/>
    </source>
</evidence>
<dbReference type="EMBL" id="CAJNOR010002369">
    <property type="protein sequence ID" value="CAF1284639.1"/>
    <property type="molecule type" value="Genomic_DNA"/>
</dbReference>
<evidence type="ECO:0000313" key="4">
    <source>
        <dbReference type="Proteomes" id="UP000663852"/>
    </source>
</evidence>
<protein>
    <submittedName>
        <fullName evidence="2">Uncharacterized protein</fullName>
    </submittedName>
</protein>
<reference evidence="2" key="1">
    <citation type="submission" date="2021-02" db="EMBL/GenBank/DDBJ databases">
        <authorList>
            <person name="Nowell W R."/>
        </authorList>
    </citation>
    <scope>NUCLEOTIDE SEQUENCE</scope>
</reference>
<dbReference type="EMBL" id="CAJNOJ010000396">
    <property type="protein sequence ID" value="CAF1432506.1"/>
    <property type="molecule type" value="Genomic_DNA"/>
</dbReference>
<accession>A0A815NPR6</accession>
<dbReference type="OrthoDB" id="10031442at2759"/>
<evidence type="ECO:0000313" key="2">
    <source>
        <dbReference type="EMBL" id="CAF1432506.1"/>
    </source>
</evidence>